<dbReference type="GO" id="GO:0004725">
    <property type="term" value="F:protein tyrosine phosphatase activity"/>
    <property type="evidence" value="ECO:0007669"/>
    <property type="project" value="InterPro"/>
</dbReference>
<proteinExistence type="predicted"/>
<reference evidence="4" key="1">
    <citation type="submission" date="2023-04" db="EMBL/GenBank/DDBJ databases">
        <title>Phytophthora fragariaefolia NBRC 109709.</title>
        <authorList>
            <person name="Ichikawa N."/>
            <person name="Sato H."/>
            <person name="Tonouchi N."/>
        </authorList>
    </citation>
    <scope>NUCLEOTIDE SEQUENCE</scope>
    <source>
        <strain evidence="4">NBRC 109709</strain>
    </source>
</reference>
<feature type="compositionally biased region" description="Polar residues" evidence="1">
    <location>
        <begin position="780"/>
        <end position="800"/>
    </location>
</feature>
<dbReference type="SMART" id="SM00404">
    <property type="entry name" value="PTPc_motif"/>
    <property type="match status" value="1"/>
</dbReference>
<name>A0A9W6TS40_9STRA</name>
<gene>
    <name evidence="4" type="ORF">Pfra01_000182500</name>
</gene>
<evidence type="ECO:0000259" key="2">
    <source>
        <dbReference type="PROSITE" id="PS50055"/>
    </source>
</evidence>
<feature type="compositionally biased region" description="Polar residues" evidence="1">
    <location>
        <begin position="595"/>
        <end position="613"/>
    </location>
</feature>
<accession>A0A9W6TS40</accession>
<feature type="region of interest" description="Disordered" evidence="1">
    <location>
        <begin position="595"/>
        <end position="664"/>
    </location>
</feature>
<dbReference type="GO" id="GO:0060271">
    <property type="term" value="P:cilium assembly"/>
    <property type="evidence" value="ECO:0007669"/>
    <property type="project" value="InterPro"/>
</dbReference>
<dbReference type="CDD" id="cd14506">
    <property type="entry name" value="PTP_PTPDC1"/>
    <property type="match status" value="1"/>
</dbReference>
<keyword evidence="5" id="KW-1185">Reference proteome</keyword>
<dbReference type="PROSITE" id="PS50055">
    <property type="entry name" value="TYR_PHOSPHATASE_PTP"/>
    <property type="match status" value="1"/>
</dbReference>
<dbReference type="Gene3D" id="3.90.190.10">
    <property type="entry name" value="Protein tyrosine phosphatase superfamily"/>
    <property type="match status" value="1"/>
</dbReference>
<dbReference type="OrthoDB" id="2017893at2759"/>
<dbReference type="InterPro" id="IPR000387">
    <property type="entry name" value="Tyr_Pase_dom"/>
</dbReference>
<dbReference type="InterPro" id="IPR050561">
    <property type="entry name" value="PTP"/>
</dbReference>
<evidence type="ECO:0000259" key="3">
    <source>
        <dbReference type="PROSITE" id="PS50056"/>
    </source>
</evidence>
<evidence type="ECO:0000256" key="1">
    <source>
        <dbReference type="SAM" id="MobiDB-lite"/>
    </source>
</evidence>
<feature type="domain" description="Tyrosine specific protein phosphatases" evidence="3">
    <location>
        <begin position="181"/>
        <end position="247"/>
    </location>
</feature>
<feature type="compositionally biased region" description="Low complexity" evidence="1">
    <location>
        <begin position="702"/>
        <end position="724"/>
    </location>
</feature>
<dbReference type="PANTHER" id="PTHR23339">
    <property type="entry name" value="TYROSINE SPECIFIC PROTEIN PHOSPHATASE AND DUAL SPECIFICITY PROTEIN PHOSPHATASE"/>
    <property type="match status" value="1"/>
</dbReference>
<dbReference type="PROSITE" id="PS50056">
    <property type="entry name" value="TYR_PHOSPHATASE_2"/>
    <property type="match status" value="1"/>
</dbReference>
<dbReference type="InterPro" id="IPR000242">
    <property type="entry name" value="PTP_cat"/>
</dbReference>
<dbReference type="InterPro" id="IPR016130">
    <property type="entry name" value="Tyr_Pase_AS"/>
</dbReference>
<evidence type="ECO:0000313" key="4">
    <source>
        <dbReference type="EMBL" id="GMF18963.1"/>
    </source>
</evidence>
<feature type="compositionally biased region" description="Low complexity" evidence="1">
    <location>
        <begin position="748"/>
        <end position="760"/>
    </location>
</feature>
<dbReference type="InterPro" id="IPR049573">
    <property type="entry name" value="PTPDC1_PTP"/>
</dbReference>
<dbReference type="InterPro" id="IPR003595">
    <property type="entry name" value="Tyr_Pase_cat"/>
</dbReference>
<dbReference type="SUPFAM" id="SSF52799">
    <property type="entry name" value="(Phosphotyrosine protein) phosphatases II"/>
    <property type="match status" value="1"/>
</dbReference>
<evidence type="ECO:0000313" key="5">
    <source>
        <dbReference type="Proteomes" id="UP001165121"/>
    </source>
</evidence>
<dbReference type="Pfam" id="PF00102">
    <property type="entry name" value="Y_phosphatase"/>
    <property type="match status" value="1"/>
</dbReference>
<feature type="region of interest" description="Disordered" evidence="1">
    <location>
        <begin position="681"/>
        <end position="819"/>
    </location>
</feature>
<dbReference type="EMBL" id="BSXT01000145">
    <property type="protein sequence ID" value="GMF18963.1"/>
    <property type="molecule type" value="Genomic_DNA"/>
</dbReference>
<feature type="region of interest" description="Disordered" evidence="1">
    <location>
        <begin position="458"/>
        <end position="487"/>
    </location>
</feature>
<feature type="compositionally biased region" description="Low complexity" evidence="1">
    <location>
        <begin position="620"/>
        <end position="653"/>
    </location>
</feature>
<sequence length="819" mass="89936">MGSPVKAREWEKTLKVKCRLCGGARCKRCSESAALAKSDSPVRGLHADWVADCALAMMRPSSRLMNAYKIAEQFHKYVHVVKDLVKVHKLSFVASCRLNITAVFNLTLPGEHPYCGDGLVASGFPYDPEKDLMAENSTSLSMPTCRLYNLTRYGFLSCCLAVRFYNFGWEDMTTPTLSFMMDIVKVIASVLLTGHHRVAVHCHAGYGRTGITIACALIFLHNIAPELAIRLVRRDRPGSVQTAGQVQFCHDFHAYLNAARVVFALPKIHDRFTLAETVKHQNRRLHGEGAVNSNLPRVLDFLCAEVERAVAASSDVVTVASAFVNHLCVRQQEAWPRTSECTKDFYRPTPSGSAELLERHRQFVGGAVNTSLNESNATFFDVIEVPEAVTREQLFPIKVGFNVGEWNWAEASALCPNASIHAVLLLDWLEHLREPLLSSQLVEKLLYVSPVPPLKLSSPPKIPAHGNSIHHARSESETHGTSSSDTSSNYRFQQLHQLPAHAMRSLDRVLSCLRVLEAKLEQFATGDILFNAVCVRTAMALFHLSTTSCSTSSLRRHADCVELLIDKWHAPKRLELNLDTLQKLSIRRPSSYRLTQSASTLGCNPESGENSTAQDEEPSKPLSPSRSPTRSALSPTSSPTRSLTLSPTSSPTRTPRDNLPGTLSEDITDSLLQSQAALSTGPIGSLAPQQPHKPPGESHTRPNNISTVTITTTSPRPSPRSTSPIKIEPLPTSVNKREEVAKTEDKPQPLALPSSSSPSPKKADLNPLPPQPLPDKESELSNNSFAITLSTELTSNSLQNPPALPNVRDGGRYSRRTGK</sequence>
<dbReference type="Proteomes" id="UP001165121">
    <property type="component" value="Unassembled WGS sequence"/>
</dbReference>
<feature type="domain" description="Tyrosine-protein phosphatase" evidence="2">
    <location>
        <begin position="162"/>
        <end position="256"/>
    </location>
</feature>
<dbReference type="AlphaFoldDB" id="A0A9W6TS40"/>
<protein>
    <submittedName>
        <fullName evidence="4">Unnamed protein product</fullName>
    </submittedName>
</protein>
<organism evidence="4 5">
    <name type="scientific">Phytophthora fragariaefolia</name>
    <dbReference type="NCBI Taxonomy" id="1490495"/>
    <lineage>
        <taxon>Eukaryota</taxon>
        <taxon>Sar</taxon>
        <taxon>Stramenopiles</taxon>
        <taxon>Oomycota</taxon>
        <taxon>Peronosporomycetes</taxon>
        <taxon>Peronosporales</taxon>
        <taxon>Peronosporaceae</taxon>
        <taxon>Phytophthora</taxon>
    </lineage>
</organism>
<comment type="caution">
    <text evidence="4">The sequence shown here is derived from an EMBL/GenBank/DDBJ whole genome shotgun (WGS) entry which is preliminary data.</text>
</comment>
<dbReference type="PROSITE" id="PS00383">
    <property type="entry name" value="TYR_PHOSPHATASE_1"/>
    <property type="match status" value="1"/>
</dbReference>
<dbReference type="InterPro" id="IPR029021">
    <property type="entry name" value="Prot-tyrosine_phosphatase-like"/>
</dbReference>
<feature type="compositionally biased region" description="Basic and acidic residues" evidence="1">
    <location>
        <begin position="735"/>
        <end position="747"/>
    </location>
</feature>